<evidence type="ECO:0000256" key="3">
    <source>
        <dbReference type="ARBA" id="ARBA00022692"/>
    </source>
</evidence>
<evidence type="ECO:0000256" key="6">
    <source>
        <dbReference type="ARBA" id="ARBA00023136"/>
    </source>
</evidence>
<keyword evidence="6 9" id="KW-0472">Membrane</keyword>
<dbReference type="PANTHER" id="PTHR33562">
    <property type="entry name" value="ATILLA, ISOFORM B-RELATED-RELATED"/>
    <property type="match status" value="1"/>
</dbReference>
<dbReference type="Pfam" id="PF17064">
    <property type="entry name" value="QVR"/>
    <property type="match status" value="1"/>
</dbReference>
<dbReference type="RefSeq" id="XP_005185541.1">
    <property type="nucleotide sequence ID" value="XM_005185484.3"/>
</dbReference>
<dbReference type="Proteomes" id="UP001652621">
    <property type="component" value="Unplaced"/>
</dbReference>
<proteinExistence type="predicted"/>
<evidence type="ECO:0000313" key="13">
    <source>
        <dbReference type="RefSeq" id="XP_005185541.1"/>
    </source>
</evidence>
<keyword evidence="7" id="KW-0325">Glycoprotein</keyword>
<name>A0A1I8MLT8_MUSDO</name>
<reference evidence="11" key="1">
    <citation type="submission" date="2020-05" db="UniProtKB">
        <authorList>
            <consortium name="EnsemblMetazoa"/>
        </authorList>
    </citation>
    <scope>IDENTIFICATION</scope>
    <source>
        <strain evidence="11">Aabys</strain>
    </source>
</reference>
<organism evidence="11">
    <name type="scientific">Musca domestica</name>
    <name type="common">House fly</name>
    <dbReference type="NCBI Taxonomy" id="7370"/>
    <lineage>
        <taxon>Eukaryota</taxon>
        <taxon>Metazoa</taxon>
        <taxon>Ecdysozoa</taxon>
        <taxon>Arthropoda</taxon>
        <taxon>Hexapoda</taxon>
        <taxon>Insecta</taxon>
        <taxon>Pterygota</taxon>
        <taxon>Neoptera</taxon>
        <taxon>Endopterygota</taxon>
        <taxon>Diptera</taxon>
        <taxon>Brachycera</taxon>
        <taxon>Muscomorpha</taxon>
        <taxon>Muscoidea</taxon>
        <taxon>Muscidae</taxon>
        <taxon>Musca</taxon>
    </lineage>
</organism>
<evidence type="ECO:0000256" key="9">
    <source>
        <dbReference type="SAM" id="Phobius"/>
    </source>
</evidence>
<dbReference type="OrthoDB" id="6083863at2759"/>
<keyword evidence="4 10" id="KW-0732">Signal</keyword>
<evidence type="ECO:0000256" key="2">
    <source>
        <dbReference type="ARBA" id="ARBA00022622"/>
    </source>
</evidence>
<feature type="chain" id="PRO_5044560545" evidence="10">
    <location>
        <begin position="23"/>
        <end position="150"/>
    </location>
</feature>
<dbReference type="PANTHER" id="PTHR33562:SF18">
    <property type="entry name" value="BOUDIN-RELATED"/>
    <property type="match status" value="1"/>
</dbReference>
<keyword evidence="8" id="KW-0449">Lipoprotein</keyword>
<evidence type="ECO:0000256" key="4">
    <source>
        <dbReference type="ARBA" id="ARBA00022729"/>
    </source>
</evidence>
<evidence type="ECO:0000313" key="12">
    <source>
        <dbReference type="Proteomes" id="UP001652621"/>
    </source>
</evidence>
<dbReference type="GeneID" id="101888196"/>
<dbReference type="eggNOG" id="ENOG502T7Z1">
    <property type="taxonomic scope" value="Eukaryota"/>
</dbReference>
<keyword evidence="5 9" id="KW-1133">Transmembrane helix</keyword>
<dbReference type="GO" id="GO:0032222">
    <property type="term" value="P:regulation of synaptic transmission, cholinergic"/>
    <property type="evidence" value="ECO:0007669"/>
    <property type="project" value="InterPro"/>
</dbReference>
<evidence type="ECO:0000313" key="11">
    <source>
        <dbReference type="EnsemblMetazoa" id="MDOA006284-PA"/>
    </source>
</evidence>
<dbReference type="GO" id="GO:0098552">
    <property type="term" value="C:side of membrane"/>
    <property type="evidence" value="ECO:0007669"/>
    <property type="project" value="UniProtKB-KW"/>
</dbReference>
<keyword evidence="2" id="KW-0336">GPI-anchor</keyword>
<keyword evidence="3 9" id="KW-0812">Transmembrane</keyword>
<dbReference type="KEGG" id="mde:101888196"/>
<evidence type="ECO:0000256" key="8">
    <source>
        <dbReference type="ARBA" id="ARBA00023288"/>
    </source>
</evidence>
<feature type="signal peptide" evidence="10">
    <location>
        <begin position="1"/>
        <end position="22"/>
    </location>
</feature>
<evidence type="ECO:0000256" key="1">
    <source>
        <dbReference type="ARBA" id="ARBA00004589"/>
    </source>
</evidence>
<dbReference type="EnsemblMetazoa" id="MDOA006284-RA">
    <property type="protein sequence ID" value="MDOA006284-PA"/>
    <property type="gene ID" value="MDOA006284"/>
</dbReference>
<dbReference type="InterPro" id="IPR050975">
    <property type="entry name" value="Sleep_regulator"/>
</dbReference>
<evidence type="ECO:0000256" key="7">
    <source>
        <dbReference type="ARBA" id="ARBA00023180"/>
    </source>
</evidence>
<sequence length="150" mass="16236">MATTKYLLIFAVVVALASSALAIRCYQCTSLQNSKCGEKFESDDSLKMDCNRVSAPFYLLPLLNGRSINATGCMKQTLESTLGGGKHILRSCYFGDISHTETGCKTDPTNYGVKQLSCDVCKDNLCNTSSSMSPFVVGLICFFGLARILS</sequence>
<protein>
    <submittedName>
        <fullName evidence="13">Uncharacterized protein LOC101888196</fullName>
    </submittedName>
</protein>
<comment type="subcellular location">
    <subcellularLocation>
        <location evidence="1">Membrane</location>
        <topology evidence="1">Lipid-anchor</topology>
        <topology evidence="1">GPI-anchor</topology>
    </subcellularLocation>
</comment>
<dbReference type="AlphaFoldDB" id="A0A1I8MLT8"/>
<reference evidence="13" key="2">
    <citation type="submission" date="2025-04" db="UniProtKB">
        <authorList>
            <consortium name="RefSeq"/>
        </authorList>
    </citation>
    <scope>IDENTIFICATION</scope>
    <source>
        <strain evidence="13">Aabys</strain>
    </source>
</reference>
<dbReference type="VEuPathDB" id="VectorBase:MDOA006284"/>
<gene>
    <name evidence="11" type="primary">101888196</name>
    <name evidence="13" type="synonym">LOC101888196</name>
</gene>
<dbReference type="VEuPathDB" id="VectorBase:MDOMA2_018794"/>
<evidence type="ECO:0000256" key="10">
    <source>
        <dbReference type="SAM" id="SignalP"/>
    </source>
</evidence>
<dbReference type="GO" id="GO:0030431">
    <property type="term" value="P:sleep"/>
    <property type="evidence" value="ECO:0007669"/>
    <property type="project" value="InterPro"/>
</dbReference>
<dbReference type="InterPro" id="IPR031424">
    <property type="entry name" value="QVR-like"/>
</dbReference>
<evidence type="ECO:0000256" key="5">
    <source>
        <dbReference type="ARBA" id="ARBA00022989"/>
    </source>
</evidence>
<feature type="transmembrane region" description="Helical" evidence="9">
    <location>
        <begin position="131"/>
        <end position="149"/>
    </location>
</feature>
<accession>A0A1I8MLT8</accession>
<keyword evidence="12" id="KW-1185">Reference proteome</keyword>